<proteinExistence type="predicted"/>
<feature type="compositionally biased region" description="Polar residues" evidence="1">
    <location>
        <begin position="91"/>
        <end position="108"/>
    </location>
</feature>
<dbReference type="EMBL" id="CP014501">
    <property type="protein sequence ID" value="ANB11910.1"/>
    <property type="molecule type" value="Genomic_DNA"/>
</dbReference>
<dbReference type="Proteomes" id="UP000189580">
    <property type="component" value="Chromosome a"/>
</dbReference>
<dbReference type="OrthoDB" id="5572844at2759"/>
<dbReference type="GO" id="GO:0003677">
    <property type="term" value="F:DNA binding"/>
    <property type="evidence" value="ECO:0007669"/>
    <property type="project" value="TreeGrafter"/>
</dbReference>
<reference evidence="2 3" key="1">
    <citation type="submission" date="2016-02" db="EMBL/GenBank/DDBJ databases">
        <title>Complete genome sequence and transcriptome regulation of the pentose utilising yeast Sugiyamaella lignohabitans.</title>
        <authorList>
            <person name="Bellasio M."/>
            <person name="Peymann A."/>
            <person name="Valli M."/>
            <person name="Sipitzky M."/>
            <person name="Graf A."/>
            <person name="Sauer M."/>
            <person name="Marx H."/>
            <person name="Mattanovich D."/>
        </authorList>
    </citation>
    <scope>NUCLEOTIDE SEQUENCE [LARGE SCALE GENOMIC DNA]</scope>
    <source>
        <strain evidence="2 3">CBS 10342</strain>
    </source>
</reference>
<feature type="compositionally biased region" description="Low complexity" evidence="1">
    <location>
        <begin position="370"/>
        <end position="395"/>
    </location>
</feature>
<dbReference type="Pfam" id="PF09729">
    <property type="entry name" value="Gti1_Pac2"/>
    <property type="match status" value="1"/>
</dbReference>
<dbReference type="PANTHER" id="PTHR28027:SF1">
    <property type="entry name" value="CAMP INDEPENDENT REGULATORY PROTEIN (AFU_ORTHOLOGUE AFUA_3G09640)"/>
    <property type="match status" value="1"/>
</dbReference>
<feature type="compositionally biased region" description="Polar residues" evidence="1">
    <location>
        <begin position="319"/>
        <end position="329"/>
    </location>
</feature>
<feature type="compositionally biased region" description="Polar residues" evidence="1">
    <location>
        <begin position="247"/>
        <end position="256"/>
    </location>
</feature>
<gene>
    <name evidence="2" type="primary">MIT1</name>
    <name evidence="2" type="ORF">AWJ20_137</name>
</gene>
<dbReference type="PANTHER" id="PTHR28027">
    <property type="entry name" value="TRANSCRIPTIONAL REGULATOR MIT1"/>
    <property type="match status" value="1"/>
</dbReference>
<name>A0A167CN54_9ASCO</name>
<feature type="compositionally biased region" description="Low complexity" evidence="1">
    <location>
        <begin position="118"/>
        <end position="142"/>
    </location>
</feature>
<dbReference type="GeneID" id="30033164"/>
<feature type="compositionally biased region" description="Pro residues" evidence="1">
    <location>
        <begin position="360"/>
        <end position="369"/>
    </location>
</feature>
<evidence type="ECO:0000256" key="1">
    <source>
        <dbReference type="SAM" id="MobiDB-lite"/>
    </source>
</evidence>
<feature type="compositionally biased region" description="Polar residues" evidence="1">
    <location>
        <begin position="266"/>
        <end position="276"/>
    </location>
</feature>
<protein>
    <submittedName>
        <fullName evidence="2">Mit1p</fullName>
    </submittedName>
</protein>
<evidence type="ECO:0000313" key="2">
    <source>
        <dbReference type="EMBL" id="ANB11910.1"/>
    </source>
</evidence>
<evidence type="ECO:0000313" key="3">
    <source>
        <dbReference type="Proteomes" id="UP000189580"/>
    </source>
</evidence>
<accession>A0A167CN54</accession>
<dbReference type="AlphaFoldDB" id="A0A167CN54"/>
<dbReference type="InterPro" id="IPR018608">
    <property type="entry name" value="Gti1/Pac2"/>
</dbReference>
<feature type="region of interest" description="Disordered" evidence="1">
    <location>
        <begin position="80"/>
        <end position="147"/>
    </location>
</feature>
<dbReference type="KEGG" id="slb:AWJ20_137"/>
<keyword evidence="3" id="KW-1185">Reference proteome</keyword>
<feature type="compositionally biased region" description="Pro residues" evidence="1">
    <location>
        <begin position="396"/>
        <end position="415"/>
    </location>
</feature>
<dbReference type="RefSeq" id="XP_018734387.1">
    <property type="nucleotide sequence ID" value="XM_018878244.1"/>
</dbReference>
<sequence length="465" mass="50984">MMQSYYGHVRTQQDAILLFEACRQGLIPRIRRRLSERERFQITSGCVYIWDEQEAGMRRWTDGKSWSASRVSGAFLTYREMDGSRRPSSPDGKQSDSADGSPQGSSPQMKKRTKFWDNDVSVSSSTPASSSASDSGSGNGSEEGYRYKPNGLYKQSFSITTSSNLKLHLISYYRKEDIISGKLVQPTSDPRIKDLPIPLNLYPDTSPGVSLIPAITNAPLVGRHQMPTADGIKDPMGILVKNESFPQNGNNHNGLQKTGGFGELTGSPTPQYSNFASSTSTMPPSPSGVPPNTMVVHNGPEAQYYQQATPPAGPYILHPQQQPLTYHNPSQPPHVQVLSPPDQQPQPQPQPQSQQQGPQLPLPPPPPQQQPQQSQQQQLPQIQIHQQQQQMSQRLPGPPQPPAGHPPPSTSPRPMLPLGSPFNGTQPVLNTSSLTRSDMPHGLGPAAQFAEDRRVINILDKALII</sequence>
<organism evidence="2 3">
    <name type="scientific">Sugiyamaella lignohabitans</name>
    <dbReference type="NCBI Taxonomy" id="796027"/>
    <lineage>
        <taxon>Eukaryota</taxon>
        <taxon>Fungi</taxon>
        <taxon>Dikarya</taxon>
        <taxon>Ascomycota</taxon>
        <taxon>Saccharomycotina</taxon>
        <taxon>Dipodascomycetes</taxon>
        <taxon>Dipodascales</taxon>
        <taxon>Trichomonascaceae</taxon>
        <taxon>Sugiyamaella</taxon>
    </lineage>
</organism>
<feature type="region of interest" description="Disordered" evidence="1">
    <location>
        <begin position="247"/>
        <end position="437"/>
    </location>
</feature>
<feature type="compositionally biased region" description="Polar residues" evidence="1">
    <location>
        <begin position="422"/>
        <end position="436"/>
    </location>
</feature>